<comment type="caution">
    <text evidence="1">The sequence shown here is derived from an EMBL/GenBank/DDBJ whole genome shotgun (WGS) entry which is preliminary data.</text>
</comment>
<sequence>MAFSDEWVIPVKTTARAFVVVMVTSVLTMSGVGAASAIEAPESIASIPALETSDIDHDLVRSLFKQEMIANGKYGECLELQQDLRAIQQERGPKGAAAKAAIKAAIKAIRGIGKKAWNATINKLPVPNSVKKYLGYETVMKALNVATGFEGTIENMITNALTSIKVPSWAAGVAARAIVFALL</sequence>
<reference evidence="1 2" key="1">
    <citation type="submission" date="2012-07" db="EMBL/GenBank/DDBJ databases">
        <title>The Genome Sequence of Actinomyces neuii subsp. anitratus BVS029A5.</title>
        <authorList>
            <consortium name="The Broad Institute Genome Sequencing Platform"/>
            <person name="Earl A."/>
            <person name="Ward D."/>
            <person name="Feldgarden M."/>
            <person name="Gevers D."/>
            <person name="Saerens B."/>
            <person name="Vaneechoutte M."/>
            <person name="Walker B."/>
            <person name="Young S.K."/>
            <person name="Zeng Q."/>
            <person name="Gargeya S."/>
            <person name="Fitzgerald M."/>
            <person name="Haas B."/>
            <person name="Abouelleil A."/>
            <person name="Alvarado L."/>
            <person name="Arachchi H.M."/>
            <person name="Berlin A."/>
            <person name="Chapman S.B."/>
            <person name="Goldberg J."/>
            <person name="Griggs A."/>
            <person name="Gujja S."/>
            <person name="Hansen M."/>
            <person name="Howarth C."/>
            <person name="Imamovic A."/>
            <person name="Larimer J."/>
            <person name="McCowen C."/>
            <person name="Montmayeur A."/>
            <person name="Murphy C."/>
            <person name="Neiman D."/>
            <person name="Pearson M."/>
            <person name="Priest M."/>
            <person name="Roberts A."/>
            <person name="Saif S."/>
            <person name="Shea T."/>
            <person name="Sisk P."/>
            <person name="Sykes S."/>
            <person name="Wortman J."/>
            <person name="Nusbaum C."/>
            <person name="Birren B."/>
        </authorList>
    </citation>
    <scope>NUCLEOTIDE SEQUENCE [LARGE SCALE GENOMIC DNA]</scope>
    <source>
        <strain evidence="1 2">BVS029A5</strain>
    </source>
</reference>
<protein>
    <submittedName>
        <fullName evidence="1">Uncharacterized protein</fullName>
    </submittedName>
</protein>
<keyword evidence="2" id="KW-1185">Reference proteome</keyword>
<accession>K0YXF0</accession>
<evidence type="ECO:0000313" key="2">
    <source>
        <dbReference type="Proteomes" id="UP000006075"/>
    </source>
</evidence>
<dbReference type="AlphaFoldDB" id="K0YXF0"/>
<proteinExistence type="predicted"/>
<dbReference type="RefSeq" id="WP_004804738.1">
    <property type="nucleotide sequence ID" value="NZ_JH815213.1"/>
</dbReference>
<dbReference type="Proteomes" id="UP000006075">
    <property type="component" value="Unassembled WGS sequence"/>
</dbReference>
<organism evidence="1 2">
    <name type="scientific">Winkia neuii BV029A5</name>
    <dbReference type="NCBI Taxonomy" id="888439"/>
    <lineage>
        <taxon>Bacteria</taxon>
        <taxon>Bacillati</taxon>
        <taxon>Actinomycetota</taxon>
        <taxon>Actinomycetes</taxon>
        <taxon>Actinomycetales</taxon>
        <taxon>Actinomycetaceae</taxon>
        <taxon>Winkia</taxon>
    </lineage>
</organism>
<name>K0YXF0_9ACTO</name>
<dbReference type="OrthoDB" id="9779761at2"/>
<dbReference type="PATRIC" id="fig|888439.3.peg.113"/>
<evidence type="ECO:0000313" key="1">
    <source>
        <dbReference type="EMBL" id="EJZ88472.1"/>
    </source>
</evidence>
<dbReference type="EMBL" id="AGWP01000001">
    <property type="protein sequence ID" value="EJZ88472.1"/>
    <property type="molecule type" value="Genomic_DNA"/>
</dbReference>
<gene>
    <name evidence="1" type="ORF">HMPREF9240_00110</name>
</gene>
<dbReference type="HOGENOM" id="CLU_1472243_0_0_11"/>